<dbReference type="Proteomes" id="UP000322225">
    <property type="component" value="Chromosome 8"/>
</dbReference>
<sequence>MSPIKPKPSPSPSTRRSTPLTTSTPLSKYKTNPPPGLKLGTIIHDSAPGSSDYTSIHSPDPLALSSSEMEAGPSSSSPTSMFMSSTDIGTDTQYAGPSSKPMMTLERNAAPGDAGSGKLNADTKGKGKAVERRVLPARIRRTAGGGAEGMREVEEMVVDWLERWGEPSSTPPDSLPIHLTSIPLNLVTPPPTQTQLLNQPTTPSITLTPSRHKGERIDTDGENKLTKEERIETPSWVMVKPGEDDEEEAKEELEVFGLGKGKGVTSPVKRLRRAAIGEEVLEDTSDAYYHLLHRKYEVFERRQRIREKEKLQFERYKMRSRIDLLRNMSKFSWATIVGTILSRSPDEWAKGREKIKEVGVDWLRDRLVREGEEVMKRYEELLPAEQKKPKQSQNTPSGAESRLSTPSRASQSMSLTPPPIILPARVAALRDTSTASAKRKRRSTGGIAGDAAEEDSPSRKTRTVEMSRASPKALGKEVKTYGKRKRSESRVVEEEEQEEDESQEEQDSEETQNRRGRSRPPAGAQAPPASSPQDSSSRLRLSAQQQSTLIQTTLNFAPTPVTAISQSRPLPPPPPTITSTAVPCLIEAAARRETSQDETAISKQRAESPRNGRLIAREKTRASRRLEVVHPFGLPVPSVVEYKSEFTLSDEEDFWPIIAGREENANRERRASLMRLAETTAITSVPNGIPHSGTAVTSAPTVTLAMTPEEVAEMEGVEEAVVL</sequence>
<feature type="compositionally biased region" description="Pro residues" evidence="1">
    <location>
        <begin position="1"/>
        <end position="11"/>
    </location>
</feature>
<feature type="compositionally biased region" description="Low complexity" evidence="1">
    <location>
        <begin position="12"/>
        <end position="27"/>
    </location>
</feature>
<feature type="compositionally biased region" description="Low complexity" evidence="1">
    <location>
        <begin position="519"/>
        <end position="545"/>
    </location>
</feature>
<feature type="compositionally biased region" description="Polar residues" evidence="1">
    <location>
        <begin position="48"/>
        <end position="57"/>
    </location>
</feature>
<dbReference type="RefSeq" id="XP_031857983.1">
    <property type="nucleotide sequence ID" value="XM_032007726.1"/>
</dbReference>
<reference evidence="2" key="1">
    <citation type="submission" date="2017-08" db="EMBL/GenBank/DDBJ databases">
        <authorList>
            <person name="Cuomo C."/>
            <person name="Billmyre B."/>
            <person name="Heitman J."/>
        </authorList>
    </citation>
    <scope>NUCLEOTIDE SEQUENCE</scope>
    <source>
        <strain evidence="2">CBS 12478</strain>
    </source>
</reference>
<feature type="compositionally biased region" description="Low complexity" evidence="1">
    <location>
        <begin position="65"/>
        <end position="86"/>
    </location>
</feature>
<feature type="compositionally biased region" description="Acidic residues" evidence="1">
    <location>
        <begin position="493"/>
        <end position="510"/>
    </location>
</feature>
<keyword evidence="3" id="KW-1185">Reference proteome</keyword>
<feature type="compositionally biased region" description="Basic and acidic residues" evidence="1">
    <location>
        <begin position="121"/>
        <end position="134"/>
    </location>
</feature>
<feature type="region of interest" description="Disordered" evidence="1">
    <location>
        <begin position="1"/>
        <end position="150"/>
    </location>
</feature>
<dbReference type="GeneID" id="43591897"/>
<evidence type="ECO:0000313" key="2">
    <source>
        <dbReference type="EMBL" id="WWD20411.1"/>
    </source>
</evidence>
<feature type="compositionally biased region" description="Polar residues" evidence="1">
    <location>
        <begin position="391"/>
        <end position="415"/>
    </location>
</feature>
<organism evidence="2 3">
    <name type="scientific">Kwoniella shandongensis</name>
    <dbReference type="NCBI Taxonomy" id="1734106"/>
    <lineage>
        <taxon>Eukaryota</taxon>
        <taxon>Fungi</taxon>
        <taxon>Dikarya</taxon>
        <taxon>Basidiomycota</taxon>
        <taxon>Agaricomycotina</taxon>
        <taxon>Tremellomycetes</taxon>
        <taxon>Tremellales</taxon>
        <taxon>Cryptococcaceae</taxon>
        <taxon>Kwoniella</taxon>
    </lineage>
</organism>
<evidence type="ECO:0000313" key="3">
    <source>
        <dbReference type="Proteomes" id="UP000322225"/>
    </source>
</evidence>
<dbReference type="AlphaFoldDB" id="A0A5M6BU06"/>
<feature type="compositionally biased region" description="Polar residues" evidence="1">
    <location>
        <begin position="87"/>
        <end position="96"/>
    </location>
</feature>
<feature type="compositionally biased region" description="Basic and acidic residues" evidence="1">
    <location>
        <begin position="456"/>
        <end position="465"/>
    </location>
</feature>
<name>A0A5M6BU06_9TREE</name>
<dbReference type="KEGG" id="ksn:43591897"/>
<dbReference type="OrthoDB" id="2555515at2759"/>
<feature type="region of interest" description="Disordered" evidence="1">
    <location>
        <begin position="380"/>
        <end position="545"/>
    </location>
</feature>
<dbReference type="EMBL" id="CP144058">
    <property type="protein sequence ID" value="WWD20411.1"/>
    <property type="molecule type" value="Genomic_DNA"/>
</dbReference>
<gene>
    <name evidence="2" type="ORF">CI109_104887</name>
</gene>
<evidence type="ECO:0000256" key="1">
    <source>
        <dbReference type="SAM" id="MobiDB-lite"/>
    </source>
</evidence>
<feature type="region of interest" description="Disordered" evidence="1">
    <location>
        <begin position="193"/>
        <end position="218"/>
    </location>
</feature>
<proteinExistence type="predicted"/>
<protein>
    <submittedName>
        <fullName evidence="2">Uncharacterized protein</fullName>
    </submittedName>
</protein>
<feature type="compositionally biased region" description="Low complexity" evidence="1">
    <location>
        <begin position="193"/>
        <end position="203"/>
    </location>
</feature>
<reference evidence="2" key="2">
    <citation type="submission" date="2024-01" db="EMBL/GenBank/DDBJ databases">
        <title>Comparative genomics of Cryptococcus and Kwoniella reveals pathogenesis evolution and contrasting modes of karyotype evolution via chromosome fusion or intercentromeric recombination.</title>
        <authorList>
            <person name="Coelho M.A."/>
            <person name="David-Palma M."/>
            <person name="Shea T."/>
            <person name="Bowers K."/>
            <person name="McGinley-Smith S."/>
            <person name="Mohammad A.W."/>
            <person name="Gnirke A."/>
            <person name="Yurkov A.M."/>
            <person name="Nowrousian M."/>
            <person name="Sun S."/>
            <person name="Cuomo C.A."/>
            <person name="Heitman J."/>
        </authorList>
    </citation>
    <scope>NUCLEOTIDE SEQUENCE</scope>
    <source>
        <strain evidence="2">CBS 12478</strain>
    </source>
</reference>
<accession>A0A5M6BU06</accession>